<name>K9ZEK1_ANACC</name>
<evidence type="ECO:0000313" key="1">
    <source>
        <dbReference type="EMBL" id="AFZ57154.1"/>
    </source>
</evidence>
<sequence>MTIVRLQVTFESLLEGITSLSLEEKHKLLGIIEEQVLEAEEDLLEEDPQILAEVSEARKAYKNGDYTTIQEYIANRSGET</sequence>
<dbReference type="PATRIC" id="fig|272123.3.peg.1804"/>
<dbReference type="STRING" id="272123.Anacy_1654"/>
<dbReference type="Proteomes" id="UP000010474">
    <property type="component" value="Chromosome"/>
</dbReference>
<organism evidence="1 2">
    <name type="scientific">Anabaena cylindrica (strain ATCC 27899 / PCC 7122)</name>
    <dbReference type="NCBI Taxonomy" id="272123"/>
    <lineage>
        <taxon>Bacteria</taxon>
        <taxon>Bacillati</taxon>
        <taxon>Cyanobacteriota</taxon>
        <taxon>Cyanophyceae</taxon>
        <taxon>Nostocales</taxon>
        <taxon>Nostocaceae</taxon>
        <taxon>Anabaena</taxon>
    </lineage>
</organism>
<accession>K9ZEK1</accession>
<proteinExistence type="predicted"/>
<dbReference type="EMBL" id="CP003659">
    <property type="protein sequence ID" value="AFZ57154.1"/>
    <property type="molecule type" value="Genomic_DNA"/>
</dbReference>
<dbReference type="AlphaFoldDB" id="K9ZEK1"/>
<protein>
    <submittedName>
        <fullName evidence="1">Uncharacterized protein</fullName>
    </submittedName>
</protein>
<dbReference type="HOGENOM" id="CLU_194389_0_0_3"/>
<dbReference type="OrthoDB" id="518001at2"/>
<keyword evidence="2" id="KW-1185">Reference proteome</keyword>
<evidence type="ECO:0000313" key="2">
    <source>
        <dbReference type="Proteomes" id="UP000010474"/>
    </source>
</evidence>
<dbReference type="KEGG" id="acy:Anacy_1654"/>
<gene>
    <name evidence="1" type="ordered locus">Anacy_1654</name>
</gene>
<reference evidence="2" key="1">
    <citation type="journal article" date="2013" name="Proc. Natl. Acad. Sci. U.S.A.">
        <title>Improving the coverage of the cyanobacterial phylum using diversity-driven genome sequencing.</title>
        <authorList>
            <person name="Shih P.M."/>
            <person name="Wu D."/>
            <person name="Latifi A."/>
            <person name="Axen S.D."/>
            <person name="Fewer D.P."/>
            <person name="Talla E."/>
            <person name="Calteau A."/>
            <person name="Cai F."/>
            <person name="Tandeau de Marsac N."/>
            <person name="Rippka R."/>
            <person name="Herdman M."/>
            <person name="Sivonen K."/>
            <person name="Coursin T."/>
            <person name="Laurent T."/>
            <person name="Goodwin L."/>
            <person name="Nolan M."/>
            <person name="Davenport K.W."/>
            <person name="Han C.S."/>
            <person name="Rubin E.M."/>
            <person name="Eisen J.A."/>
            <person name="Woyke T."/>
            <person name="Gugger M."/>
            <person name="Kerfeld C.A."/>
        </authorList>
    </citation>
    <scope>NUCLEOTIDE SEQUENCE [LARGE SCALE GENOMIC DNA]</scope>
    <source>
        <strain evidence="2">ATCC 27899 / PCC 7122</strain>
    </source>
</reference>